<evidence type="ECO:0008006" key="6">
    <source>
        <dbReference type="Google" id="ProtNLM"/>
    </source>
</evidence>
<name>A0A8S3YGV1_9EUPU</name>
<evidence type="ECO:0000313" key="4">
    <source>
        <dbReference type="EMBL" id="CAG5116389.1"/>
    </source>
</evidence>
<accession>A0A8S3YGV1</accession>
<feature type="non-terminal residue" evidence="4">
    <location>
        <position position="269"/>
    </location>
</feature>
<dbReference type="OrthoDB" id="548867at2759"/>
<sequence>VTDVADAMILKRLFSELFENGVIVVATSNRQPDDLYKNGLQRGTFLPFIGMLKEYCDVVPLNSGIDYRMAGLPSEGQVYFVGTQEETNRLIDDIVRQFVQTQGIEIEPRTLIVLGHQLHLPVTYGRVLDTTFDDLCKKNLGAVDYLEICREFDLVVLRGVPKMNLNCRTEARRFITLIDTLYDNKVKLLMGAACVPKDLFSAGDLSFTDAEANRALMDDLGISAGSELAKSNIFTGEDEIFAFERIISRLTEMQTKEYWESKRSKIGIH</sequence>
<protein>
    <recommendedName>
        <fullName evidence="6">AFG1-like ATPase</fullName>
    </recommendedName>
</protein>
<keyword evidence="2" id="KW-0547">Nucleotide-binding</keyword>
<dbReference type="EMBL" id="CAJHNH020000249">
    <property type="protein sequence ID" value="CAG5116389.1"/>
    <property type="molecule type" value="Genomic_DNA"/>
</dbReference>
<evidence type="ECO:0000256" key="3">
    <source>
        <dbReference type="ARBA" id="ARBA00022840"/>
    </source>
</evidence>
<keyword evidence="5" id="KW-1185">Reference proteome</keyword>
<dbReference type="InterPro" id="IPR005654">
    <property type="entry name" value="ATPase_AFG1-like"/>
</dbReference>
<evidence type="ECO:0000313" key="5">
    <source>
        <dbReference type="Proteomes" id="UP000678393"/>
    </source>
</evidence>
<gene>
    <name evidence="4" type="ORF">CUNI_LOCUS1947</name>
</gene>
<dbReference type="Proteomes" id="UP000678393">
    <property type="component" value="Unassembled WGS sequence"/>
</dbReference>
<dbReference type="NCBIfam" id="NF040713">
    <property type="entry name" value="ZapE"/>
    <property type="match status" value="1"/>
</dbReference>
<dbReference type="AlphaFoldDB" id="A0A8S3YGV1"/>
<dbReference type="Pfam" id="PF03969">
    <property type="entry name" value="AFG1_ATPase"/>
    <property type="match status" value="1"/>
</dbReference>
<organism evidence="4 5">
    <name type="scientific">Candidula unifasciata</name>
    <dbReference type="NCBI Taxonomy" id="100452"/>
    <lineage>
        <taxon>Eukaryota</taxon>
        <taxon>Metazoa</taxon>
        <taxon>Spiralia</taxon>
        <taxon>Lophotrochozoa</taxon>
        <taxon>Mollusca</taxon>
        <taxon>Gastropoda</taxon>
        <taxon>Heterobranchia</taxon>
        <taxon>Euthyneura</taxon>
        <taxon>Panpulmonata</taxon>
        <taxon>Eupulmonata</taxon>
        <taxon>Stylommatophora</taxon>
        <taxon>Helicina</taxon>
        <taxon>Helicoidea</taxon>
        <taxon>Geomitridae</taxon>
        <taxon>Candidula</taxon>
    </lineage>
</organism>
<dbReference type="PANTHER" id="PTHR12169:SF6">
    <property type="entry name" value="AFG1-LIKE ATPASE"/>
    <property type="match status" value="1"/>
</dbReference>
<dbReference type="InterPro" id="IPR027417">
    <property type="entry name" value="P-loop_NTPase"/>
</dbReference>
<reference evidence="4" key="1">
    <citation type="submission" date="2021-04" db="EMBL/GenBank/DDBJ databases">
        <authorList>
            <consortium name="Molecular Ecology Group"/>
        </authorList>
    </citation>
    <scope>NUCLEOTIDE SEQUENCE</scope>
</reference>
<keyword evidence="3" id="KW-0067">ATP-binding</keyword>
<comment type="caution">
    <text evidence="4">The sequence shown here is derived from an EMBL/GenBank/DDBJ whole genome shotgun (WGS) entry which is preliminary data.</text>
</comment>
<evidence type="ECO:0000256" key="2">
    <source>
        <dbReference type="ARBA" id="ARBA00022741"/>
    </source>
</evidence>
<dbReference type="GO" id="GO:0005739">
    <property type="term" value="C:mitochondrion"/>
    <property type="evidence" value="ECO:0007669"/>
    <property type="project" value="TreeGrafter"/>
</dbReference>
<dbReference type="Gene3D" id="3.40.50.300">
    <property type="entry name" value="P-loop containing nucleotide triphosphate hydrolases"/>
    <property type="match status" value="1"/>
</dbReference>
<dbReference type="PANTHER" id="PTHR12169">
    <property type="entry name" value="ATPASE N2B"/>
    <property type="match status" value="1"/>
</dbReference>
<dbReference type="GO" id="GO:0005524">
    <property type="term" value="F:ATP binding"/>
    <property type="evidence" value="ECO:0007669"/>
    <property type="project" value="UniProtKB-KW"/>
</dbReference>
<dbReference type="GO" id="GO:0016887">
    <property type="term" value="F:ATP hydrolysis activity"/>
    <property type="evidence" value="ECO:0007669"/>
    <property type="project" value="InterPro"/>
</dbReference>
<proteinExistence type="inferred from homology"/>
<evidence type="ECO:0000256" key="1">
    <source>
        <dbReference type="ARBA" id="ARBA00010322"/>
    </source>
</evidence>
<comment type="similarity">
    <text evidence="1">Belongs to the AFG1 ATPase family.</text>
</comment>